<dbReference type="PANTHER" id="PTHR47331">
    <property type="entry name" value="PHD-TYPE DOMAIN-CONTAINING PROTEIN"/>
    <property type="match status" value="1"/>
</dbReference>
<accession>A0A6J1PKX0</accession>
<organism evidence="2 3">
    <name type="scientific">Temnothorax curvispinosus</name>
    <dbReference type="NCBI Taxonomy" id="300111"/>
    <lineage>
        <taxon>Eukaryota</taxon>
        <taxon>Metazoa</taxon>
        <taxon>Ecdysozoa</taxon>
        <taxon>Arthropoda</taxon>
        <taxon>Hexapoda</taxon>
        <taxon>Insecta</taxon>
        <taxon>Pterygota</taxon>
        <taxon>Neoptera</taxon>
        <taxon>Endopterygota</taxon>
        <taxon>Hymenoptera</taxon>
        <taxon>Apocrita</taxon>
        <taxon>Aculeata</taxon>
        <taxon>Formicoidea</taxon>
        <taxon>Formicidae</taxon>
        <taxon>Myrmicinae</taxon>
        <taxon>Temnothorax</taxon>
    </lineage>
</organism>
<reference evidence="3" key="1">
    <citation type="submission" date="2025-08" db="UniProtKB">
        <authorList>
            <consortium name="RefSeq"/>
        </authorList>
    </citation>
    <scope>IDENTIFICATION</scope>
    <source>
        <tissue evidence="3">Whole body</tissue>
    </source>
</reference>
<evidence type="ECO:0000313" key="3">
    <source>
        <dbReference type="RefSeq" id="XP_024870018.1"/>
    </source>
</evidence>
<keyword evidence="2" id="KW-1185">Reference proteome</keyword>
<dbReference type="GeneID" id="112453465"/>
<dbReference type="Pfam" id="PF03564">
    <property type="entry name" value="DUF1759"/>
    <property type="match status" value="1"/>
</dbReference>
<gene>
    <name evidence="3" type="primary">LOC112453465</name>
</gene>
<name>A0A6J1PKX0_9HYME</name>
<dbReference type="Proteomes" id="UP000504618">
    <property type="component" value="Unplaced"/>
</dbReference>
<dbReference type="AlphaFoldDB" id="A0A6J1PKX0"/>
<feature type="region of interest" description="Disordered" evidence="1">
    <location>
        <begin position="184"/>
        <end position="205"/>
    </location>
</feature>
<evidence type="ECO:0000313" key="2">
    <source>
        <dbReference type="Proteomes" id="UP000504618"/>
    </source>
</evidence>
<dbReference type="InterPro" id="IPR005312">
    <property type="entry name" value="DUF1759"/>
</dbReference>
<dbReference type="OrthoDB" id="7701561at2759"/>
<sequence>MELPSMTKENCIELRQIADGDTKHLHALQALRRPTAHWDDLLVHILSAKIDSLSLREWQSSFTGTEVPSLKQFFDFITHRCQMLEATNKSNAANSKATDAQSSSKRQSSHVSTVKTKCIYCQGEHSIYYCKDFLALSIPRRISEVRSRHICFNCLRTTTHNASNCTSGCCKVCRAKHNTLLHAPSKSTELADGAKSGDESKSNSAPAVLVTHASRPIDGSHIILSTAVV</sequence>
<protein>
    <submittedName>
        <fullName evidence="3">Uncharacterized protein LOC112453465</fullName>
    </submittedName>
</protein>
<evidence type="ECO:0000256" key="1">
    <source>
        <dbReference type="SAM" id="MobiDB-lite"/>
    </source>
</evidence>
<proteinExistence type="predicted"/>
<dbReference type="RefSeq" id="XP_024870018.1">
    <property type="nucleotide sequence ID" value="XM_025014250.1"/>
</dbReference>